<dbReference type="InterPro" id="IPR025711">
    <property type="entry name" value="PepSY"/>
</dbReference>
<accession>A0A6F8ZGK3</accession>
<sequence>MAGLRLALAGLLGAAAVSCPWWLAARAGAPRPVRLAGVSTGMAARLARAAAGGQVLSVAPTARNGRTVFQARVRSPDGRVWTVEVDGEDGRVEKQPWEPSPAGSSPAGTRPANPAPVSGRPRRTSAPAIPPAAAGTETPAATATAAPGSPGLSLPEAATRAVQAVGGGVVLRVHAEGEDGGHSRVVARVLLPTGQIAEVTLDAGTGAVARIRLQHDR</sequence>
<feature type="region of interest" description="Disordered" evidence="1">
    <location>
        <begin position="82"/>
        <end position="154"/>
    </location>
</feature>
<keyword evidence="4" id="KW-1185">Reference proteome</keyword>
<evidence type="ECO:0000259" key="2">
    <source>
        <dbReference type="Pfam" id="PF03413"/>
    </source>
</evidence>
<feature type="domain" description="PepSY" evidence="2">
    <location>
        <begin position="46"/>
        <end position="95"/>
    </location>
</feature>
<proteinExistence type="predicted"/>
<evidence type="ECO:0000313" key="3">
    <source>
        <dbReference type="EMBL" id="CAB1129017.1"/>
    </source>
</evidence>
<organism evidence="3 4">
    <name type="scientific">Candidatus Hydrogenisulfobacillus filiaventi</name>
    <dbReference type="NCBI Taxonomy" id="2707344"/>
    <lineage>
        <taxon>Bacteria</taxon>
        <taxon>Bacillati</taxon>
        <taxon>Bacillota</taxon>
        <taxon>Clostridia</taxon>
        <taxon>Eubacteriales</taxon>
        <taxon>Clostridiales Family XVII. Incertae Sedis</taxon>
        <taxon>Candidatus Hydrogenisulfobacillus</taxon>
    </lineage>
</organism>
<dbReference type="PROSITE" id="PS51257">
    <property type="entry name" value="PROKAR_LIPOPROTEIN"/>
    <property type="match status" value="1"/>
</dbReference>
<reference evidence="3 4" key="1">
    <citation type="submission" date="2020-02" db="EMBL/GenBank/DDBJ databases">
        <authorList>
            <person name="Hogendoorn C."/>
        </authorList>
    </citation>
    <scope>NUCLEOTIDE SEQUENCE [LARGE SCALE GENOMIC DNA]</scope>
    <source>
        <strain evidence="3">R501</strain>
    </source>
</reference>
<dbReference type="AlphaFoldDB" id="A0A6F8ZGK3"/>
<name>A0A6F8ZGK3_9FIRM</name>
<evidence type="ECO:0000313" key="4">
    <source>
        <dbReference type="Proteomes" id="UP000503399"/>
    </source>
</evidence>
<dbReference type="Proteomes" id="UP000503399">
    <property type="component" value="Chromosome"/>
</dbReference>
<dbReference type="EMBL" id="LR778114">
    <property type="protein sequence ID" value="CAB1129017.1"/>
    <property type="molecule type" value="Genomic_DNA"/>
</dbReference>
<dbReference type="KEGG" id="hfv:R50_1511"/>
<feature type="compositionally biased region" description="Low complexity" evidence="1">
    <location>
        <begin position="124"/>
        <end position="151"/>
    </location>
</feature>
<evidence type="ECO:0000256" key="1">
    <source>
        <dbReference type="SAM" id="MobiDB-lite"/>
    </source>
</evidence>
<protein>
    <recommendedName>
        <fullName evidence="2">PepSY domain-containing protein</fullName>
    </recommendedName>
</protein>
<gene>
    <name evidence="3" type="ORF">R50_1511</name>
</gene>
<dbReference type="Pfam" id="PF03413">
    <property type="entry name" value="PepSY"/>
    <property type="match status" value="1"/>
</dbReference>